<dbReference type="EMBL" id="UYWY01026946">
    <property type="protein sequence ID" value="VDM50781.1"/>
    <property type="molecule type" value="Genomic_DNA"/>
</dbReference>
<proteinExistence type="inferred from homology"/>
<keyword evidence="5" id="KW-0472">Membrane</keyword>
<dbReference type="GO" id="GO:0090158">
    <property type="term" value="P:endoplasmic reticulum membrane organization"/>
    <property type="evidence" value="ECO:0007669"/>
    <property type="project" value="TreeGrafter"/>
</dbReference>
<dbReference type="GO" id="GO:0061817">
    <property type="term" value="P:endoplasmic reticulum-plasma membrane tethering"/>
    <property type="evidence" value="ECO:0007669"/>
    <property type="project" value="TreeGrafter"/>
</dbReference>
<protein>
    <recommendedName>
        <fullName evidence="6">Major sperm protein</fullName>
    </recommendedName>
</protein>
<dbReference type="Pfam" id="PF00635">
    <property type="entry name" value="Motile_Sperm"/>
    <property type="match status" value="1"/>
</dbReference>
<dbReference type="PANTHER" id="PTHR10809">
    <property type="entry name" value="VESICLE-ASSOCIATED MEMBRANE PROTEIN-ASSOCIATED PROTEIN"/>
    <property type="match status" value="1"/>
</dbReference>
<feature type="domain" description="MSP" evidence="7">
    <location>
        <begin position="8"/>
        <end position="124"/>
    </location>
</feature>
<dbReference type="InterPro" id="IPR016763">
    <property type="entry name" value="VAP"/>
</dbReference>
<evidence type="ECO:0000313" key="10">
    <source>
        <dbReference type="WBParaSite" id="TCNE_0001946401-mRNA-1"/>
    </source>
</evidence>
<reference evidence="8 9" key="2">
    <citation type="submission" date="2018-11" db="EMBL/GenBank/DDBJ databases">
        <authorList>
            <consortium name="Pathogen Informatics"/>
        </authorList>
    </citation>
    <scope>NUCLEOTIDE SEQUENCE [LARGE SCALE GENOMIC DNA]</scope>
</reference>
<evidence type="ECO:0000313" key="9">
    <source>
        <dbReference type="Proteomes" id="UP000050794"/>
    </source>
</evidence>
<reference evidence="10" key="1">
    <citation type="submission" date="2016-06" db="UniProtKB">
        <authorList>
            <consortium name="WormBaseParasite"/>
        </authorList>
    </citation>
    <scope>IDENTIFICATION</scope>
</reference>
<keyword evidence="3" id="KW-0812">Transmembrane</keyword>
<dbReference type="PANTHER" id="PTHR10809:SF6">
    <property type="entry name" value="AT11025P-RELATED"/>
    <property type="match status" value="1"/>
</dbReference>
<evidence type="ECO:0000256" key="6">
    <source>
        <dbReference type="RuleBase" id="RU003425"/>
    </source>
</evidence>
<gene>
    <name evidence="8" type="ORF">TCNE_LOCUS19460</name>
</gene>
<dbReference type="PROSITE" id="PS50202">
    <property type="entry name" value="MSP"/>
    <property type="match status" value="1"/>
</dbReference>
<name>A0A183VFE0_TOXCA</name>
<keyword evidence="6" id="KW-0963">Cytoplasm</keyword>
<evidence type="ECO:0000313" key="8">
    <source>
        <dbReference type="EMBL" id="VDM50781.1"/>
    </source>
</evidence>
<comment type="similarity">
    <text evidence="2">Belongs to the VAMP-associated protein (VAP) (TC 9.B.17) family.</text>
</comment>
<dbReference type="GO" id="GO:0005886">
    <property type="term" value="C:plasma membrane"/>
    <property type="evidence" value="ECO:0007669"/>
    <property type="project" value="TreeGrafter"/>
</dbReference>
<sequence>MLRNGTEALRIEPIDKLVFKGPFTKIVTRELNLRNMADRPICFKVKTTAPKQYCVRPNSGIIGAGGANSVSIMLQPFDIAQQSIKHKFLIQSAFVPPGETSFEGAWSRIAPSELVNSKLRVVFEEPSSAQHQHEECSKLIQNGAELESRIRTMTIPLKTQEAQEWKDDHVYAAILALGSK</sequence>
<comment type="function">
    <text evidence="6">Central component in molecular interactions underlying sperm crawling. Forms an extensive filament system that extends from sperm villipoda, along the leading edge of the pseudopod.</text>
</comment>
<dbReference type="GO" id="GO:0033149">
    <property type="term" value="F:FFAT motif binding"/>
    <property type="evidence" value="ECO:0007669"/>
    <property type="project" value="TreeGrafter"/>
</dbReference>
<keyword evidence="6" id="KW-0206">Cytoskeleton</keyword>
<evidence type="ECO:0000256" key="4">
    <source>
        <dbReference type="ARBA" id="ARBA00022989"/>
    </source>
</evidence>
<evidence type="ECO:0000256" key="1">
    <source>
        <dbReference type="ARBA" id="ARBA00004211"/>
    </source>
</evidence>
<comment type="subcellular location">
    <subcellularLocation>
        <location evidence="1">Membrane</location>
        <topology evidence="1">Single-pass type IV membrane protein</topology>
    </subcellularLocation>
</comment>
<accession>A0A183VFE0</accession>
<evidence type="ECO:0000256" key="2">
    <source>
        <dbReference type="ARBA" id="ARBA00008932"/>
    </source>
</evidence>
<keyword evidence="4" id="KW-1133">Transmembrane helix</keyword>
<dbReference type="InterPro" id="IPR013783">
    <property type="entry name" value="Ig-like_fold"/>
</dbReference>
<keyword evidence="9" id="KW-1185">Reference proteome</keyword>
<dbReference type="InterPro" id="IPR000535">
    <property type="entry name" value="MSP_dom"/>
</dbReference>
<evidence type="ECO:0000256" key="3">
    <source>
        <dbReference type="ARBA" id="ARBA00022692"/>
    </source>
</evidence>
<evidence type="ECO:0000259" key="7">
    <source>
        <dbReference type="PROSITE" id="PS50202"/>
    </source>
</evidence>
<dbReference type="Proteomes" id="UP000050794">
    <property type="component" value="Unassembled WGS sequence"/>
</dbReference>
<dbReference type="SUPFAM" id="SSF49354">
    <property type="entry name" value="PapD-like"/>
    <property type="match status" value="1"/>
</dbReference>
<dbReference type="AlphaFoldDB" id="A0A183VFE0"/>
<dbReference type="GO" id="GO:0005789">
    <property type="term" value="C:endoplasmic reticulum membrane"/>
    <property type="evidence" value="ECO:0007669"/>
    <property type="project" value="InterPro"/>
</dbReference>
<evidence type="ECO:0000256" key="5">
    <source>
        <dbReference type="ARBA" id="ARBA00023136"/>
    </source>
</evidence>
<dbReference type="WBParaSite" id="TCNE_0001946401-mRNA-1">
    <property type="protein sequence ID" value="TCNE_0001946401-mRNA-1"/>
    <property type="gene ID" value="TCNE_0001946401"/>
</dbReference>
<organism evidence="9 10">
    <name type="scientific">Toxocara canis</name>
    <name type="common">Canine roundworm</name>
    <dbReference type="NCBI Taxonomy" id="6265"/>
    <lineage>
        <taxon>Eukaryota</taxon>
        <taxon>Metazoa</taxon>
        <taxon>Ecdysozoa</taxon>
        <taxon>Nematoda</taxon>
        <taxon>Chromadorea</taxon>
        <taxon>Rhabditida</taxon>
        <taxon>Spirurina</taxon>
        <taxon>Ascaridomorpha</taxon>
        <taxon>Ascaridoidea</taxon>
        <taxon>Toxocaridae</taxon>
        <taxon>Toxocara</taxon>
    </lineage>
</organism>
<dbReference type="InterPro" id="IPR008962">
    <property type="entry name" value="PapD-like_sf"/>
</dbReference>
<dbReference type="Gene3D" id="2.60.40.10">
    <property type="entry name" value="Immunoglobulins"/>
    <property type="match status" value="1"/>
</dbReference>